<keyword evidence="1" id="KW-0812">Transmembrane</keyword>
<dbReference type="AlphaFoldDB" id="A0A8H8BS63"/>
<feature type="transmembrane region" description="Helical" evidence="1">
    <location>
        <begin position="95"/>
        <end position="120"/>
    </location>
</feature>
<evidence type="ECO:0000313" key="2">
    <source>
        <dbReference type="EMBL" id="KAG4422436.1"/>
    </source>
</evidence>
<sequence length="189" mass="21854">MRTHTHYERSSSPWNRKVLIWLWSFQTIGSIIVTAFAAALLDRRDGLQQRWDDGLADALFLITSFLVFSFTVINVIFTIPAYFHYKKDSLSPMWMMIGSVWMALFWLTVIAMSAWAIAWSAPIFEVYEVSCLLNMLAGFPYIGGLVYYSVIYDRWRKSHKGKADVETTNERYSLDSRKPLADDQGIAKE</sequence>
<dbReference type="EMBL" id="JAFJYH010000049">
    <property type="protein sequence ID" value="KAG4422436.1"/>
    <property type="molecule type" value="Genomic_DNA"/>
</dbReference>
<comment type="caution">
    <text evidence="2">The sequence shown here is derived from an EMBL/GenBank/DDBJ whole genome shotgun (WGS) entry which is preliminary data.</text>
</comment>
<name>A0A8H8BS63_9HELO</name>
<gene>
    <name evidence="2" type="ORF">IFR04_004460</name>
</gene>
<dbReference type="SUPFAM" id="SSF103473">
    <property type="entry name" value="MFS general substrate transporter"/>
    <property type="match status" value="1"/>
</dbReference>
<protein>
    <submittedName>
        <fullName evidence="2">Uncharacterized protein</fullName>
    </submittedName>
</protein>
<keyword evidence="1" id="KW-0472">Membrane</keyword>
<evidence type="ECO:0000256" key="1">
    <source>
        <dbReference type="SAM" id="Phobius"/>
    </source>
</evidence>
<dbReference type="InterPro" id="IPR036259">
    <property type="entry name" value="MFS_trans_sf"/>
</dbReference>
<dbReference type="OrthoDB" id="3495013at2759"/>
<keyword evidence="1" id="KW-1133">Transmembrane helix</keyword>
<organism evidence="2 3">
    <name type="scientific">Cadophora malorum</name>
    <dbReference type="NCBI Taxonomy" id="108018"/>
    <lineage>
        <taxon>Eukaryota</taxon>
        <taxon>Fungi</taxon>
        <taxon>Dikarya</taxon>
        <taxon>Ascomycota</taxon>
        <taxon>Pezizomycotina</taxon>
        <taxon>Leotiomycetes</taxon>
        <taxon>Helotiales</taxon>
        <taxon>Ploettnerulaceae</taxon>
        <taxon>Cadophora</taxon>
    </lineage>
</organism>
<accession>A0A8H8BS63</accession>
<reference evidence="2" key="1">
    <citation type="submission" date="2021-02" db="EMBL/GenBank/DDBJ databases">
        <title>Genome sequence Cadophora malorum strain M34.</title>
        <authorList>
            <person name="Stefanovic E."/>
            <person name="Vu D."/>
            <person name="Scully C."/>
            <person name="Dijksterhuis J."/>
            <person name="Roader J."/>
            <person name="Houbraken J."/>
        </authorList>
    </citation>
    <scope>NUCLEOTIDE SEQUENCE</scope>
    <source>
        <strain evidence="2">M34</strain>
    </source>
</reference>
<evidence type="ECO:0000313" key="3">
    <source>
        <dbReference type="Proteomes" id="UP000664132"/>
    </source>
</evidence>
<feature type="transmembrane region" description="Helical" evidence="1">
    <location>
        <begin position="132"/>
        <end position="152"/>
    </location>
</feature>
<keyword evidence="3" id="KW-1185">Reference proteome</keyword>
<feature type="transmembrane region" description="Helical" evidence="1">
    <location>
        <begin position="20"/>
        <end position="41"/>
    </location>
</feature>
<proteinExistence type="predicted"/>
<dbReference type="Proteomes" id="UP000664132">
    <property type="component" value="Unassembled WGS sequence"/>
</dbReference>
<feature type="transmembrane region" description="Helical" evidence="1">
    <location>
        <begin position="61"/>
        <end position="83"/>
    </location>
</feature>